<accession>A0ABS4I2Z4</accession>
<dbReference type="EC" id="3.2.1.18" evidence="3"/>
<dbReference type="GO" id="GO:0004308">
    <property type="term" value="F:exo-alpha-sialidase activity"/>
    <property type="evidence" value="ECO:0007669"/>
    <property type="project" value="UniProtKB-EC"/>
</dbReference>
<dbReference type="InterPro" id="IPR011040">
    <property type="entry name" value="Sialidase"/>
</dbReference>
<dbReference type="Pfam" id="PF13088">
    <property type="entry name" value="BNR_2"/>
    <property type="match status" value="1"/>
</dbReference>
<dbReference type="CDD" id="cd15482">
    <property type="entry name" value="Sialidase_non-viral"/>
    <property type="match status" value="1"/>
</dbReference>
<evidence type="ECO:0000256" key="1">
    <source>
        <dbReference type="ARBA" id="ARBA00000427"/>
    </source>
</evidence>
<gene>
    <name evidence="5" type="ORF">J2Z65_004521</name>
</gene>
<evidence type="ECO:0000259" key="4">
    <source>
        <dbReference type="Pfam" id="PF13088"/>
    </source>
</evidence>
<dbReference type="RefSeq" id="WP_167058301.1">
    <property type="nucleotide sequence ID" value="NZ_JAAOZR010000018.1"/>
</dbReference>
<dbReference type="InterPro" id="IPR026856">
    <property type="entry name" value="Sialidase_fam"/>
</dbReference>
<dbReference type="EMBL" id="JAGGKV010000013">
    <property type="protein sequence ID" value="MBP1965284.1"/>
    <property type="molecule type" value="Genomic_DNA"/>
</dbReference>
<comment type="similarity">
    <text evidence="2">Belongs to the glycosyl hydrolase 33 family.</text>
</comment>
<keyword evidence="6" id="KW-1185">Reference proteome</keyword>
<evidence type="ECO:0000313" key="6">
    <source>
        <dbReference type="Proteomes" id="UP001519344"/>
    </source>
</evidence>
<reference evidence="5 6" key="1">
    <citation type="submission" date="2021-03" db="EMBL/GenBank/DDBJ databases">
        <title>Genomic Encyclopedia of Type Strains, Phase IV (KMG-IV): sequencing the most valuable type-strain genomes for metagenomic binning, comparative biology and taxonomic classification.</title>
        <authorList>
            <person name="Goeker M."/>
        </authorList>
    </citation>
    <scope>NUCLEOTIDE SEQUENCE [LARGE SCALE GENOMIC DNA]</scope>
    <source>
        <strain evidence="5 6">DSM 24950</strain>
    </source>
</reference>
<evidence type="ECO:0000256" key="2">
    <source>
        <dbReference type="ARBA" id="ARBA00009348"/>
    </source>
</evidence>
<feature type="domain" description="Sialidase" evidence="4">
    <location>
        <begin position="189"/>
        <end position="416"/>
    </location>
</feature>
<dbReference type="PANTHER" id="PTHR10628">
    <property type="entry name" value="SIALIDASE"/>
    <property type="match status" value="1"/>
</dbReference>
<keyword evidence="5" id="KW-0378">Hydrolase</keyword>
<comment type="caution">
    <text evidence="5">The sequence shown here is derived from an EMBL/GenBank/DDBJ whole genome shotgun (WGS) entry which is preliminary data.</text>
</comment>
<name>A0ABS4I2Z4_9BACL</name>
<keyword evidence="5" id="KW-0326">Glycosidase</keyword>
<sequence>MKKSEAISLFYPGLAGSATYRIPSMITTSRGTIIAGIDARISNSLDNPNKINTAIRRSRDNGMTWDDVQELVSYPGEGRDGAAAIDTALLEDEVTGTIWMLFSHTPGGIGLRSSEIGTGFSENAERLLFDSSGSAYRLLPNGHVANSQGEMTPFTVDEEGNVHVDGGTKGNIFLKKGIDPDETLLEARTSFLQIIKSDDDGLTWSRPIELNPAVKEAWMAFIGAGPGRGIQIQRGDYKGRLVFPIYFSNHHGKMSCAVIFSDDHGKSWRRGASPNDGRTFIGQTMMAETLSAEGADLTESQVIELPDGGLRVYMRNHAGLHRTAVAMSMDGGETWSDTKYDQVLLDPVCQSSVITYPDMGDGKTRVLFANPADPNKRRNGTIRLSEDGGSTWKYAKEVDAYTFSYSCLTVLANGDIALLYESDFSETKEMTIKFTTFTLDGLASS</sequence>
<dbReference type="PANTHER" id="PTHR10628:SF30">
    <property type="entry name" value="EXO-ALPHA-SIALIDASE"/>
    <property type="match status" value="1"/>
</dbReference>
<dbReference type="Gene3D" id="2.120.10.10">
    <property type="match status" value="1"/>
</dbReference>
<dbReference type="Gene3D" id="2.40.220.10">
    <property type="entry name" value="Intramolecular Trans-sialidase, Domain 3"/>
    <property type="match status" value="1"/>
</dbReference>
<comment type="catalytic activity">
    <reaction evidence="1">
        <text>Hydrolysis of alpha-(2-&gt;3)-, alpha-(2-&gt;6)-, alpha-(2-&gt;8)- glycosidic linkages of terminal sialic acid residues in oligosaccharides, glycoproteins, glycolipids, colominic acid and synthetic substrates.</text>
        <dbReference type="EC" id="3.2.1.18"/>
    </reaction>
</comment>
<organism evidence="5 6">
    <name type="scientific">Paenibacillus aceris</name>
    <dbReference type="NCBI Taxonomy" id="869555"/>
    <lineage>
        <taxon>Bacteria</taxon>
        <taxon>Bacillati</taxon>
        <taxon>Bacillota</taxon>
        <taxon>Bacilli</taxon>
        <taxon>Bacillales</taxon>
        <taxon>Paenibacillaceae</taxon>
        <taxon>Paenibacillus</taxon>
    </lineage>
</organism>
<proteinExistence type="inferred from homology"/>
<evidence type="ECO:0000256" key="3">
    <source>
        <dbReference type="ARBA" id="ARBA00012733"/>
    </source>
</evidence>
<dbReference type="Proteomes" id="UP001519344">
    <property type="component" value="Unassembled WGS sequence"/>
</dbReference>
<dbReference type="InterPro" id="IPR023364">
    <property type="entry name" value="Trans_sialidase_dom3"/>
</dbReference>
<dbReference type="InterPro" id="IPR036278">
    <property type="entry name" value="Sialidase_sf"/>
</dbReference>
<evidence type="ECO:0000313" key="5">
    <source>
        <dbReference type="EMBL" id="MBP1965284.1"/>
    </source>
</evidence>
<dbReference type="SUPFAM" id="SSF50939">
    <property type="entry name" value="Sialidases"/>
    <property type="match status" value="1"/>
</dbReference>
<protein>
    <recommendedName>
        <fullName evidence="3">exo-alpha-sialidase</fullName>
        <ecNumber evidence="3">3.2.1.18</ecNumber>
    </recommendedName>
</protein>